<evidence type="ECO:0000313" key="2">
    <source>
        <dbReference type="EMBL" id="KAE9322614.1"/>
    </source>
</evidence>
<keyword evidence="4" id="KW-1185">Reference proteome</keyword>
<gene>
    <name evidence="1" type="ORF">PR001_g11732</name>
    <name evidence="2" type="ORF">PR003_g17187</name>
</gene>
<protein>
    <recommendedName>
        <fullName evidence="5">BED-type domain-containing protein</fullName>
    </recommendedName>
</protein>
<dbReference type="Proteomes" id="UP000434957">
    <property type="component" value="Unassembled WGS sequence"/>
</dbReference>
<dbReference type="Proteomes" id="UP000429607">
    <property type="component" value="Unassembled WGS sequence"/>
</dbReference>
<organism evidence="2 4">
    <name type="scientific">Phytophthora rubi</name>
    <dbReference type="NCBI Taxonomy" id="129364"/>
    <lineage>
        <taxon>Eukaryota</taxon>
        <taxon>Sar</taxon>
        <taxon>Stramenopiles</taxon>
        <taxon>Oomycota</taxon>
        <taxon>Peronosporomycetes</taxon>
        <taxon>Peronosporales</taxon>
        <taxon>Peronosporaceae</taxon>
        <taxon>Phytophthora</taxon>
    </lineage>
</organism>
<accession>A0A6A4ESS3</accession>
<evidence type="ECO:0008006" key="5">
    <source>
        <dbReference type="Google" id="ProtNLM"/>
    </source>
</evidence>
<name>A0A6A4ESS3_9STRA</name>
<evidence type="ECO:0000313" key="3">
    <source>
        <dbReference type="Proteomes" id="UP000429607"/>
    </source>
</evidence>
<dbReference type="EMBL" id="QXFV01000733">
    <property type="protein sequence ID" value="KAE9028474.1"/>
    <property type="molecule type" value="Genomic_DNA"/>
</dbReference>
<comment type="caution">
    <text evidence="2">The sequence shown here is derived from an EMBL/GenBank/DDBJ whole genome shotgun (WGS) entry which is preliminary data.</text>
</comment>
<evidence type="ECO:0000313" key="4">
    <source>
        <dbReference type="Proteomes" id="UP000434957"/>
    </source>
</evidence>
<dbReference type="EMBL" id="QXFT01001300">
    <property type="protein sequence ID" value="KAE9322614.1"/>
    <property type="molecule type" value="Genomic_DNA"/>
</dbReference>
<dbReference type="AlphaFoldDB" id="A0A6A4ESS3"/>
<reference evidence="2 4" key="1">
    <citation type="submission" date="2018-08" db="EMBL/GenBank/DDBJ databases">
        <title>Genomic investigation of the strawberry pathogen Phytophthora fragariae indicates pathogenicity is determined by transcriptional variation in three key races.</title>
        <authorList>
            <person name="Adams T.M."/>
            <person name="Armitage A.D."/>
            <person name="Sobczyk M.K."/>
            <person name="Bates H.J."/>
            <person name="Dunwell J.M."/>
            <person name="Nellist C.F."/>
            <person name="Harrison R.J."/>
        </authorList>
    </citation>
    <scope>NUCLEOTIDE SEQUENCE [LARGE SCALE GENOMIC DNA]</scope>
    <source>
        <strain evidence="1 3">SCRP249</strain>
        <strain evidence="2 4">SCRP333</strain>
    </source>
</reference>
<evidence type="ECO:0000313" key="1">
    <source>
        <dbReference type="EMBL" id="KAE9028474.1"/>
    </source>
</evidence>
<proteinExistence type="predicted"/>
<sequence>MRSSSSFTTKQVCSYFFAPLLDEQDEPTEHFRCQCCVVRKQDAKTGYSNLFSHVLKQHPDYVTTLRKSGFNSGTLVTFIDQTSSPSATCRFRSVRTQLPTSTRR</sequence>